<evidence type="ECO:0000313" key="3">
    <source>
        <dbReference type="Proteomes" id="UP000031443"/>
    </source>
</evidence>
<proteinExistence type="predicted"/>
<organism evidence="2 3">
    <name type="scientific">Chelonia mydas</name>
    <name type="common">Green sea-turtle</name>
    <name type="synonym">Chelonia agassizi</name>
    <dbReference type="NCBI Taxonomy" id="8469"/>
    <lineage>
        <taxon>Eukaryota</taxon>
        <taxon>Metazoa</taxon>
        <taxon>Chordata</taxon>
        <taxon>Craniata</taxon>
        <taxon>Vertebrata</taxon>
        <taxon>Euteleostomi</taxon>
        <taxon>Archelosauria</taxon>
        <taxon>Testudinata</taxon>
        <taxon>Testudines</taxon>
        <taxon>Cryptodira</taxon>
        <taxon>Durocryptodira</taxon>
        <taxon>Americhelydia</taxon>
        <taxon>Chelonioidea</taxon>
        <taxon>Cheloniidae</taxon>
        <taxon>Chelonia</taxon>
    </lineage>
</organism>
<evidence type="ECO:0000313" key="2">
    <source>
        <dbReference type="EMBL" id="EMP26085.1"/>
    </source>
</evidence>
<gene>
    <name evidence="2" type="ORF">UY3_16838</name>
</gene>
<feature type="compositionally biased region" description="Basic and acidic residues" evidence="1">
    <location>
        <begin position="109"/>
        <end position="121"/>
    </location>
</feature>
<keyword evidence="3" id="KW-1185">Reference proteome</keyword>
<dbReference type="EMBL" id="KB583993">
    <property type="protein sequence ID" value="EMP26085.1"/>
    <property type="molecule type" value="Genomic_DNA"/>
</dbReference>
<sequence>MALTLTWLQQRGKASDPQPGHGLHPREVAGLHQIPKAVHMALTKARLWLQAPPLSWSWVGNLRLLREKAFSPEGREHYPTGSLRSILEELLIGMDRWNQEQFEFLRAQGDHRGSLAGRDTEEPTSGVGGTPQGTGTCP</sequence>
<dbReference type="Proteomes" id="UP000031443">
    <property type="component" value="Unassembled WGS sequence"/>
</dbReference>
<name>M7AT35_CHEMY</name>
<dbReference type="AlphaFoldDB" id="M7AT35"/>
<feature type="region of interest" description="Disordered" evidence="1">
    <location>
        <begin position="109"/>
        <end position="138"/>
    </location>
</feature>
<protein>
    <submittedName>
        <fullName evidence="2">Uncharacterized protein</fullName>
    </submittedName>
</protein>
<reference evidence="3" key="1">
    <citation type="journal article" date="2013" name="Nat. Genet.">
        <title>The draft genomes of soft-shell turtle and green sea turtle yield insights into the development and evolution of the turtle-specific body plan.</title>
        <authorList>
            <person name="Wang Z."/>
            <person name="Pascual-Anaya J."/>
            <person name="Zadissa A."/>
            <person name="Li W."/>
            <person name="Niimura Y."/>
            <person name="Huang Z."/>
            <person name="Li C."/>
            <person name="White S."/>
            <person name="Xiong Z."/>
            <person name="Fang D."/>
            <person name="Wang B."/>
            <person name="Ming Y."/>
            <person name="Chen Y."/>
            <person name="Zheng Y."/>
            <person name="Kuraku S."/>
            <person name="Pignatelli M."/>
            <person name="Herrero J."/>
            <person name="Beal K."/>
            <person name="Nozawa M."/>
            <person name="Li Q."/>
            <person name="Wang J."/>
            <person name="Zhang H."/>
            <person name="Yu L."/>
            <person name="Shigenobu S."/>
            <person name="Wang J."/>
            <person name="Liu J."/>
            <person name="Flicek P."/>
            <person name="Searle S."/>
            <person name="Wang J."/>
            <person name="Kuratani S."/>
            <person name="Yin Y."/>
            <person name="Aken B."/>
            <person name="Zhang G."/>
            <person name="Irie N."/>
        </authorList>
    </citation>
    <scope>NUCLEOTIDE SEQUENCE [LARGE SCALE GENOMIC DNA]</scope>
</reference>
<accession>M7AT35</accession>
<evidence type="ECO:0000256" key="1">
    <source>
        <dbReference type="SAM" id="MobiDB-lite"/>
    </source>
</evidence>